<feature type="compositionally biased region" description="Basic and acidic residues" evidence="1">
    <location>
        <begin position="81"/>
        <end position="101"/>
    </location>
</feature>
<gene>
    <name evidence="2" type="ORF">FOTG_15606</name>
</gene>
<evidence type="ECO:0000313" key="2">
    <source>
        <dbReference type="EMBL" id="EXM16076.1"/>
    </source>
</evidence>
<protein>
    <submittedName>
        <fullName evidence="2">Uncharacterized protein</fullName>
    </submittedName>
</protein>
<dbReference type="AlphaFoldDB" id="X0L518"/>
<dbReference type="HOGENOM" id="CLU_2197134_0_0_1"/>
<reference evidence="2" key="1">
    <citation type="submission" date="2011-11" db="EMBL/GenBank/DDBJ databases">
        <title>The Genome Sequence of Fusarium oxysporum Cotton.</title>
        <authorList>
            <consortium name="The Broad Institute Genome Sequencing Platform"/>
            <person name="Ma L.-J."/>
            <person name="Gale L.R."/>
            <person name="Schwartz D.C."/>
            <person name="Zhou S."/>
            <person name="Corby-Kistler H."/>
            <person name="Young S.K."/>
            <person name="Zeng Q."/>
            <person name="Gargeya S."/>
            <person name="Fitzgerald M."/>
            <person name="Haas B."/>
            <person name="Abouelleil A."/>
            <person name="Alvarado L."/>
            <person name="Arachchi H.M."/>
            <person name="Berlin A."/>
            <person name="Brown A."/>
            <person name="Chapman S.B."/>
            <person name="Chen Z."/>
            <person name="Dunbar C."/>
            <person name="Freedman E."/>
            <person name="Gearin G."/>
            <person name="Goldberg J."/>
            <person name="Griggs A."/>
            <person name="Gujja S."/>
            <person name="Heiman D."/>
            <person name="Howarth C."/>
            <person name="Larson L."/>
            <person name="Lui A."/>
            <person name="MacDonald P.J.P."/>
            <person name="Montmayeur A."/>
            <person name="Murphy C."/>
            <person name="Neiman D."/>
            <person name="Pearson M."/>
            <person name="Priest M."/>
            <person name="Roberts A."/>
            <person name="Saif S."/>
            <person name="Shea T."/>
            <person name="Shenoy N."/>
            <person name="Sisk P."/>
            <person name="Stolte C."/>
            <person name="Sykes S."/>
            <person name="Wortman J."/>
            <person name="Nusbaum C."/>
            <person name="Birren B."/>
        </authorList>
    </citation>
    <scope>NUCLEOTIDE SEQUENCE [LARGE SCALE GENOMIC DNA]</scope>
    <source>
        <strain evidence="2">25433</strain>
    </source>
</reference>
<name>X0L518_FUSOX</name>
<sequence length="108" mass="12119">MTSGPRKASSTLLTSMQIIHTICFLPLRFVHHSTAQAVSRFPLNSIRNIARWLQCCDKTPTEVASEPLTNHDMMAIMKSTTHEKGEGNDDDPCKNDVMKDDWVDETTA</sequence>
<feature type="region of interest" description="Disordered" evidence="1">
    <location>
        <begin position="81"/>
        <end position="108"/>
    </location>
</feature>
<organism evidence="2">
    <name type="scientific">Fusarium oxysporum f. sp. vasinfectum 25433</name>
    <dbReference type="NCBI Taxonomy" id="1089449"/>
    <lineage>
        <taxon>Eukaryota</taxon>
        <taxon>Fungi</taxon>
        <taxon>Dikarya</taxon>
        <taxon>Ascomycota</taxon>
        <taxon>Pezizomycotina</taxon>
        <taxon>Sordariomycetes</taxon>
        <taxon>Hypocreomycetidae</taxon>
        <taxon>Hypocreales</taxon>
        <taxon>Nectriaceae</taxon>
        <taxon>Fusarium</taxon>
        <taxon>Fusarium oxysporum species complex</taxon>
    </lineage>
</organism>
<dbReference type="OrthoDB" id="5052808at2759"/>
<dbReference type="Proteomes" id="UP000030701">
    <property type="component" value="Unassembled WGS sequence"/>
</dbReference>
<evidence type="ECO:0000256" key="1">
    <source>
        <dbReference type="SAM" id="MobiDB-lite"/>
    </source>
</evidence>
<accession>X0L518</accession>
<proteinExistence type="predicted"/>
<reference evidence="2" key="2">
    <citation type="submission" date="2012-05" db="EMBL/GenBank/DDBJ databases">
        <title>The Genome Annotation of Fusarium oxysporum Cotton.</title>
        <authorList>
            <consortium name="The Broad Institute Genomics Platform"/>
            <person name="Ma L.-J."/>
            <person name="Corby-Kistler H."/>
            <person name="Broz K."/>
            <person name="Gale L.R."/>
            <person name="Jonkers W."/>
            <person name="O'Donnell K."/>
            <person name="Ploetz R."/>
            <person name="Steinberg C."/>
            <person name="Schwartz D.C."/>
            <person name="VanEtten H."/>
            <person name="Zhou S."/>
            <person name="Young S.K."/>
            <person name="Zeng Q."/>
            <person name="Gargeya S."/>
            <person name="Fitzgerald M."/>
            <person name="Abouelleil A."/>
            <person name="Alvarado L."/>
            <person name="Chapman S.B."/>
            <person name="Gainer-Dewar J."/>
            <person name="Goldberg J."/>
            <person name="Griggs A."/>
            <person name="Gujja S."/>
            <person name="Hansen M."/>
            <person name="Howarth C."/>
            <person name="Imamovic A."/>
            <person name="Ireland A."/>
            <person name="Larimer J."/>
            <person name="McCowan C."/>
            <person name="Murphy C."/>
            <person name="Pearson M."/>
            <person name="Poon T.W."/>
            <person name="Priest M."/>
            <person name="Roberts A."/>
            <person name="Saif S."/>
            <person name="Shea T."/>
            <person name="Sykes S."/>
            <person name="Wortman J."/>
            <person name="Nusbaum C."/>
            <person name="Birren B."/>
        </authorList>
    </citation>
    <scope>NUCLEOTIDE SEQUENCE</scope>
    <source>
        <strain evidence="2">25433</strain>
    </source>
</reference>
<dbReference type="EMBL" id="JH658004">
    <property type="protein sequence ID" value="EXM16076.1"/>
    <property type="molecule type" value="Genomic_DNA"/>
</dbReference>